<dbReference type="Pfam" id="PF04828">
    <property type="entry name" value="GFA"/>
    <property type="match status" value="1"/>
</dbReference>
<comment type="similarity">
    <text evidence="1">Belongs to the Gfa family.</text>
</comment>
<organism evidence="7 8">
    <name type="scientific">Verticillium nonalfalfae</name>
    <dbReference type="NCBI Taxonomy" id="1051616"/>
    <lineage>
        <taxon>Eukaryota</taxon>
        <taxon>Fungi</taxon>
        <taxon>Dikarya</taxon>
        <taxon>Ascomycota</taxon>
        <taxon>Pezizomycotina</taxon>
        <taxon>Sordariomycetes</taxon>
        <taxon>Hypocreomycetidae</taxon>
        <taxon>Glomerellales</taxon>
        <taxon>Plectosphaerellaceae</taxon>
        <taxon>Verticillium</taxon>
    </lineage>
</organism>
<evidence type="ECO:0000256" key="3">
    <source>
        <dbReference type="ARBA" id="ARBA00022833"/>
    </source>
</evidence>
<reference evidence="7 8" key="1">
    <citation type="submission" date="2018-10" db="EMBL/GenBank/DDBJ databases">
        <title>Genome sequence of Verticillium nonalfalfae VnAa140.</title>
        <authorList>
            <person name="Stajich J.E."/>
            <person name="Kasson M.T."/>
        </authorList>
    </citation>
    <scope>NUCLEOTIDE SEQUENCE [LARGE SCALE GENOMIC DNA]</scope>
    <source>
        <strain evidence="7 8">VnAa140</strain>
    </source>
</reference>
<dbReference type="PROSITE" id="PS51891">
    <property type="entry name" value="CENP_V_GFA"/>
    <property type="match status" value="1"/>
</dbReference>
<evidence type="ECO:0000259" key="6">
    <source>
        <dbReference type="PROSITE" id="PS51891"/>
    </source>
</evidence>
<keyword evidence="2" id="KW-0479">Metal-binding</keyword>
<keyword evidence="8" id="KW-1185">Reference proteome</keyword>
<dbReference type="Gene3D" id="3.90.1590.10">
    <property type="entry name" value="glutathione-dependent formaldehyde- activating enzyme (gfa)"/>
    <property type="match status" value="1"/>
</dbReference>
<evidence type="ECO:0000256" key="4">
    <source>
        <dbReference type="ARBA" id="ARBA00023239"/>
    </source>
</evidence>
<dbReference type="Proteomes" id="UP000267145">
    <property type="component" value="Unassembled WGS sequence"/>
</dbReference>
<dbReference type="PANTHER" id="PTHR33337:SF3">
    <property type="entry name" value="CENP-V_GFA DOMAIN-CONTAINING PROTEIN"/>
    <property type="match status" value="1"/>
</dbReference>
<dbReference type="GO" id="GO:0016846">
    <property type="term" value="F:carbon-sulfur lyase activity"/>
    <property type="evidence" value="ECO:0007669"/>
    <property type="project" value="InterPro"/>
</dbReference>
<proteinExistence type="inferred from homology"/>
<comment type="caution">
    <text evidence="7">The sequence shown here is derived from an EMBL/GenBank/DDBJ whole genome shotgun (WGS) entry which is preliminary data.</text>
</comment>
<sequence length="177" mass="19159">MMWDPDKHCNRRHQSPTRQVGKPTTHHDTQVYTITMNVACQCGSIAFRTPTPAPVAVYLCHCNECRRQSSSAFGISATFPAADLPPLSDPALRARLGVWSRATKTGNTLDCYFCKTCGARIVHHGRSAQGVARPTANIKGGLIEGLSLEGASHIWTREAVVPIPAGAVSWRESPPPS</sequence>
<feature type="region of interest" description="Disordered" evidence="5">
    <location>
        <begin position="1"/>
        <end position="26"/>
    </location>
</feature>
<name>A0A3M9YGL7_9PEZI</name>
<dbReference type="EMBL" id="RBVV01000022">
    <property type="protein sequence ID" value="RNJ58916.1"/>
    <property type="molecule type" value="Genomic_DNA"/>
</dbReference>
<accession>A0A3M9YGL7</accession>
<dbReference type="AlphaFoldDB" id="A0A3M9YGL7"/>
<feature type="domain" description="CENP-V/GFA" evidence="6">
    <location>
        <begin position="36"/>
        <end position="156"/>
    </location>
</feature>
<gene>
    <name evidence="7" type="ORF">D7B24_004008</name>
</gene>
<evidence type="ECO:0000256" key="2">
    <source>
        <dbReference type="ARBA" id="ARBA00022723"/>
    </source>
</evidence>
<dbReference type="PANTHER" id="PTHR33337">
    <property type="entry name" value="GFA DOMAIN-CONTAINING PROTEIN"/>
    <property type="match status" value="1"/>
</dbReference>
<dbReference type="RefSeq" id="XP_028497074.1">
    <property type="nucleotide sequence ID" value="XM_028638187.1"/>
</dbReference>
<evidence type="ECO:0000313" key="8">
    <source>
        <dbReference type="Proteomes" id="UP000267145"/>
    </source>
</evidence>
<keyword evidence="4" id="KW-0456">Lyase</keyword>
<dbReference type="SUPFAM" id="SSF51316">
    <property type="entry name" value="Mss4-like"/>
    <property type="match status" value="1"/>
</dbReference>
<evidence type="ECO:0000313" key="7">
    <source>
        <dbReference type="EMBL" id="RNJ58916.1"/>
    </source>
</evidence>
<keyword evidence="3" id="KW-0862">Zinc</keyword>
<protein>
    <recommendedName>
        <fullName evidence="6">CENP-V/GFA domain-containing protein</fullName>
    </recommendedName>
</protein>
<dbReference type="GO" id="GO:0046872">
    <property type="term" value="F:metal ion binding"/>
    <property type="evidence" value="ECO:0007669"/>
    <property type="project" value="UniProtKB-KW"/>
</dbReference>
<dbReference type="InterPro" id="IPR011057">
    <property type="entry name" value="Mss4-like_sf"/>
</dbReference>
<evidence type="ECO:0000256" key="5">
    <source>
        <dbReference type="SAM" id="MobiDB-lite"/>
    </source>
</evidence>
<dbReference type="InterPro" id="IPR006913">
    <property type="entry name" value="CENP-V/GFA"/>
</dbReference>
<dbReference type="GeneID" id="39607697"/>
<evidence type="ECO:0000256" key="1">
    <source>
        <dbReference type="ARBA" id="ARBA00005495"/>
    </source>
</evidence>